<dbReference type="PROSITE" id="PS00921">
    <property type="entry name" value="NITRIL_CHT_2"/>
    <property type="match status" value="1"/>
</dbReference>
<dbReference type="PROSITE" id="PS00920">
    <property type="entry name" value="NITRIL_CHT_1"/>
    <property type="match status" value="1"/>
</dbReference>
<dbReference type="InterPro" id="IPR003010">
    <property type="entry name" value="C-N_Hydrolase"/>
</dbReference>
<dbReference type="InterPro" id="IPR036526">
    <property type="entry name" value="C-N_Hydrolase_sf"/>
</dbReference>
<name>A0AAW3ZJG1_9GAMM</name>
<reference evidence="4 5" key="1">
    <citation type="submission" date="2020-09" db="EMBL/GenBank/DDBJ databases">
        <title>Pseudoxanthomonas sp. CAU 1598 isolated from sand of Yaerae Beach.</title>
        <authorList>
            <person name="Kim W."/>
        </authorList>
    </citation>
    <scope>NUCLEOTIDE SEQUENCE [LARGE SCALE GENOMIC DNA]</scope>
    <source>
        <strain evidence="4 5">CAU 1598</strain>
    </source>
</reference>
<dbReference type="PANTHER" id="PTHR46044:SF1">
    <property type="entry name" value="CN HYDROLASE DOMAIN-CONTAINING PROTEIN"/>
    <property type="match status" value="1"/>
</dbReference>
<dbReference type="AlphaFoldDB" id="A0AAW3ZJG1"/>
<dbReference type="InterPro" id="IPR044149">
    <property type="entry name" value="Nitrilases_CHs"/>
</dbReference>
<dbReference type="CDD" id="cd07564">
    <property type="entry name" value="nitrilases_CHs"/>
    <property type="match status" value="1"/>
</dbReference>
<evidence type="ECO:0000256" key="1">
    <source>
        <dbReference type="ARBA" id="ARBA00008129"/>
    </source>
</evidence>
<dbReference type="PROSITE" id="PS50263">
    <property type="entry name" value="CN_HYDROLASE"/>
    <property type="match status" value="1"/>
</dbReference>
<dbReference type="GO" id="GO:0000257">
    <property type="term" value="F:nitrilase activity"/>
    <property type="evidence" value="ECO:0007669"/>
    <property type="project" value="UniProtKB-ARBA"/>
</dbReference>
<evidence type="ECO:0000313" key="4">
    <source>
        <dbReference type="EMBL" id="MBD8525070.1"/>
    </source>
</evidence>
<dbReference type="Pfam" id="PF00795">
    <property type="entry name" value="CN_hydrolase"/>
    <property type="match status" value="1"/>
</dbReference>
<evidence type="ECO:0000259" key="3">
    <source>
        <dbReference type="PROSITE" id="PS50263"/>
    </source>
</evidence>
<feature type="domain" description="CN hydrolase" evidence="3">
    <location>
        <begin position="7"/>
        <end position="279"/>
    </location>
</feature>
<evidence type="ECO:0000313" key="5">
    <source>
        <dbReference type="Proteomes" id="UP000613768"/>
    </source>
</evidence>
<dbReference type="RefSeq" id="WP_192028415.1">
    <property type="nucleotide sequence ID" value="NZ_JACYTR010000006.1"/>
</dbReference>
<protein>
    <submittedName>
        <fullName evidence="4">Carbon-nitrogen hydrolase family protein</fullName>
    </submittedName>
</protein>
<feature type="active site" description="Proton acceptor" evidence="2">
    <location>
        <position position="47"/>
    </location>
</feature>
<gene>
    <name evidence="4" type="ORF">IFO71_04880</name>
</gene>
<comment type="caution">
    <text evidence="4">The sequence shown here is derived from an EMBL/GenBank/DDBJ whole genome shotgun (WGS) entry which is preliminary data.</text>
</comment>
<keyword evidence="4" id="KW-0378">Hydrolase</keyword>
<proteinExistence type="inferred from homology"/>
<keyword evidence="5" id="KW-1185">Reference proteome</keyword>
<accession>A0AAW3ZJG1</accession>
<dbReference type="Gene3D" id="3.60.110.10">
    <property type="entry name" value="Carbon-nitrogen hydrolase"/>
    <property type="match status" value="1"/>
</dbReference>
<sequence length="318" mass="35170">MSTNDLVTVALAQMSPVWLDRHATLNKVLDWINQAADEGANLVVFPEAAVPGYPFWLEHTDAARFESELQAQIHAHYVDQAVSVDEGMLAPVCAEAARRRIWVMLGCIERTRSRGLSLYCSLVTIDEHGALRNIHRKLMPTHEERLSWSPGDGHGLQTFPFGAFQLGGLNCWENWMPLARAALYGQGEDLHVAVWPGSLRNTEQITPFMAKEGRSYVLSVSSVLNKSALPSQLPWPDQVTALLPEVMANGGSCIASPDGSWLIEPVLDEEQLIVAELDHAAVRRARHHFDPFGHYSRPDVLNLSLNRARPTGLSSTGI</sequence>
<evidence type="ECO:0000256" key="2">
    <source>
        <dbReference type="PROSITE-ProRule" id="PRU10139"/>
    </source>
</evidence>
<dbReference type="PANTHER" id="PTHR46044">
    <property type="entry name" value="NITRILASE"/>
    <property type="match status" value="1"/>
</dbReference>
<dbReference type="SUPFAM" id="SSF56317">
    <property type="entry name" value="Carbon-nitrogen hydrolase"/>
    <property type="match status" value="1"/>
</dbReference>
<dbReference type="EMBL" id="JACYTR010000006">
    <property type="protein sequence ID" value="MBD8525070.1"/>
    <property type="molecule type" value="Genomic_DNA"/>
</dbReference>
<comment type="similarity">
    <text evidence="1">Belongs to the carbon-nitrogen hydrolase superfamily. Nitrilase family.</text>
</comment>
<organism evidence="4 5">
    <name type="scientific">Pseudomarimonas arenosa</name>
    <dbReference type="NCBI Taxonomy" id="2774145"/>
    <lineage>
        <taxon>Bacteria</taxon>
        <taxon>Pseudomonadati</taxon>
        <taxon>Pseudomonadota</taxon>
        <taxon>Gammaproteobacteria</taxon>
        <taxon>Lysobacterales</taxon>
        <taxon>Lysobacteraceae</taxon>
        <taxon>Pseudomarimonas</taxon>
    </lineage>
</organism>
<dbReference type="InterPro" id="IPR000132">
    <property type="entry name" value="Nitrilase/CN_hydratase_CS"/>
</dbReference>
<dbReference type="Proteomes" id="UP000613768">
    <property type="component" value="Unassembled WGS sequence"/>
</dbReference>